<organism evidence="1 2">
    <name type="scientific">Mycolicibacterium elephantis</name>
    <dbReference type="NCBI Taxonomy" id="81858"/>
    <lineage>
        <taxon>Bacteria</taxon>
        <taxon>Bacillati</taxon>
        <taxon>Actinomycetota</taxon>
        <taxon>Actinomycetes</taxon>
        <taxon>Mycobacteriales</taxon>
        <taxon>Mycobacteriaceae</taxon>
        <taxon>Mycolicibacterium</taxon>
    </lineage>
</organism>
<evidence type="ECO:0000313" key="2">
    <source>
        <dbReference type="Proteomes" id="UP000192772"/>
    </source>
</evidence>
<dbReference type="AlphaFoldDB" id="A0A0M2ZD85"/>
<dbReference type="Gene3D" id="3.10.450.50">
    <property type="match status" value="1"/>
</dbReference>
<name>A0A0M2ZD85_9MYCO</name>
<evidence type="ECO:0008006" key="3">
    <source>
        <dbReference type="Google" id="ProtNLM"/>
    </source>
</evidence>
<proteinExistence type="predicted"/>
<sequence>MTTLNDVLATATGRSRAVLEYSQTTKRLVDSAKAPQFTAADWAPLAELIDVENFVRVGPFKEVMDWASYTEFLTSWAKSSEWDCTFQRLTETPDVVFLELEERSRSGDFSSVVNSVSVYEFNADNKIRRIAVYLQMELPAAGSVPSFDSAEGAQ</sequence>
<protein>
    <recommendedName>
        <fullName evidence="3">SnoaL-like domain-containing protein</fullName>
    </recommendedName>
</protein>
<dbReference type="Proteomes" id="UP000192772">
    <property type="component" value="Unassembled WGS sequence"/>
</dbReference>
<reference evidence="1 2" key="1">
    <citation type="submission" date="2017-02" db="EMBL/GenBank/DDBJ databases">
        <title>The new phylogeny of genus Mycobacterium.</title>
        <authorList>
            <person name="Tortoli E."/>
            <person name="Trovato A."/>
            <person name="Cirillo D.M."/>
        </authorList>
    </citation>
    <scope>NUCLEOTIDE SEQUENCE [LARGE SCALE GENOMIC DNA]</scope>
    <source>
        <strain evidence="1 2">FI-09383</strain>
    </source>
</reference>
<accession>A0A0M2ZD85</accession>
<dbReference type="OrthoDB" id="7504149at2"/>
<dbReference type="InterPro" id="IPR032710">
    <property type="entry name" value="NTF2-like_dom_sf"/>
</dbReference>
<gene>
    <name evidence="1" type="ORF">BST23_04350</name>
</gene>
<comment type="caution">
    <text evidence="1">The sequence shown here is derived from an EMBL/GenBank/DDBJ whole genome shotgun (WGS) entry which is preliminary data.</text>
</comment>
<dbReference type="EMBL" id="MVHP01000003">
    <property type="protein sequence ID" value="ORA68316.1"/>
    <property type="molecule type" value="Genomic_DNA"/>
</dbReference>
<dbReference type="SUPFAM" id="SSF54427">
    <property type="entry name" value="NTF2-like"/>
    <property type="match status" value="1"/>
</dbReference>
<dbReference type="STRING" id="81858.BST23_04350"/>
<dbReference type="RefSeq" id="WP_046753346.1">
    <property type="nucleotide sequence ID" value="NZ_LBNO01000067.1"/>
</dbReference>
<evidence type="ECO:0000313" key="1">
    <source>
        <dbReference type="EMBL" id="ORA68316.1"/>
    </source>
</evidence>